<feature type="transmembrane region" description="Helical" evidence="1">
    <location>
        <begin position="205"/>
        <end position="224"/>
    </location>
</feature>
<sequence>MNKKNILVLISALLIIGITQASAFNVTYSSTDNEIFERITTLSQNGVKNCTNPESPIYDSSVVKAYGNVPFINNASQLNEFTDKLRHVRENSWKEIDFYPNGSIVRYGSDPSRGYFLIELYDNGEGNYSEEDTREIYDIVEKYAIKNGVEDIPVVFTLTKETDFIGFVEYPVYRYDIDNKTVGISGINNSMNSTNNTSLHNSQNIPFSGILISLLIIAVAYTIIKKE</sequence>
<dbReference type="RefSeq" id="WP_256623368.1">
    <property type="nucleotide sequence ID" value="NZ_JTEO01000006.1"/>
</dbReference>
<organism evidence="2 3">
    <name type="scientific">Methanolobus chelungpuianus</name>
    <dbReference type="NCBI Taxonomy" id="502115"/>
    <lineage>
        <taxon>Archaea</taxon>
        <taxon>Methanobacteriati</taxon>
        <taxon>Methanobacteriota</taxon>
        <taxon>Stenosarchaea group</taxon>
        <taxon>Methanomicrobia</taxon>
        <taxon>Methanosarcinales</taxon>
        <taxon>Methanosarcinaceae</taxon>
        <taxon>Methanolobus</taxon>
    </lineage>
</organism>
<reference evidence="2 3" key="1">
    <citation type="journal article" date="2011" name="Appl. Environ. Microbiol.">
        <title>Methanogenic archaea isolated from Taiwan's Chelungpu fault.</title>
        <authorList>
            <person name="Wu S.Y."/>
            <person name="Lai M.C."/>
        </authorList>
    </citation>
    <scope>NUCLEOTIDE SEQUENCE [LARGE SCALE GENOMIC DNA]</scope>
    <source>
        <strain evidence="2 3">St545Mb</strain>
    </source>
</reference>
<gene>
    <name evidence="2" type="ORF">PV02_10340</name>
</gene>
<keyword evidence="1" id="KW-1133">Transmembrane helix</keyword>
<protein>
    <submittedName>
        <fullName evidence="2">Uncharacterized protein</fullName>
    </submittedName>
</protein>
<keyword evidence="1" id="KW-0472">Membrane</keyword>
<keyword evidence="1" id="KW-0812">Transmembrane</keyword>
<evidence type="ECO:0000313" key="3">
    <source>
        <dbReference type="Proteomes" id="UP001206983"/>
    </source>
</evidence>
<dbReference type="AlphaFoldDB" id="A0AAE3HBX2"/>
<name>A0AAE3HBX2_9EURY</name>
<keyword evidence="3" id="KW-1185">Reference proteome</keyword>
<comment type="caution">
    <text evidence="2">The sequence shown here is derived from an EMBL/GenBank/DDBJ whole genome shotgun (WGS) entry which is preliminary data.</text>
</comment>
<evidence type="ECO:0000313" key="2">
    <source>
        <dbReference type="EMBL" id="MCQ6963496.1"/>
    </source>
</evidence>
<dbReference type="Proteomes" id="UP001206983">
    <property type="component" value="Unassembled WGS sequence"/>
</dbReference>
<evidence type="ECO:0000256" key="1">
    <source>
        <dbReference type="SAM" id="Phobius"/>
    </source>
</evidence>
<dbReference type="EMBL" id="JTEO01000006">
    <property type="protein sequence ID" value="MCQ6963496.1"/>
    <property type="molecule type" value="Genomic_DNA"/>
</dbReference>
<proteinExistence type="predicted"/>
<accession>A0AAE3HBX2</accession>